<sequence>MAGLIFKITIEDTHPPVWRRIIFPELASFQDLHDVIQTAFGWDDDHLHIFSTQELEIVGEDVDAYKDFVMEDIASVGEIFHYVKSMRYIYDFGDEWKHKIVFEKTMENYNEDFATVLKAKGENFEEDTGGIWYDVHQTQAYNIDTVNAKLAGMHFTKVSMAERDRKMVKHIFEMKENYNKFRQLFRQQAEDLLKKLDKQAEEKQKSVMHNMMDEWSSFCKGQDKAFVCRRAPQKTSREMFMCLTEKEASDYAKYLKISEDELAGREVRNVVAETLRLHPEYYLYVLDKHDITQLQKFQKFEENKKYQMAFDTVGRAIALGLLSVKAPEGTQASYLFPASDFDEIFSSILNLDWKKICKRIQDISAKFEKVLLSYGMIEMDAFYQIFTNAWGEQLSKEEFERYVYWHGNFGMHFKTMTHAYTGEKFAVMCDMDAVSIVEKRDKYAKNLPYRKFSAKEMEEIATYSSKSDECWHMLGETLHDQYGYDVEETEEMIDHLRKIVMEGNGVQELWDVFQDEESTLIEQVEMWQCLLNAELETHLPMLNGYSRMEYEKKTGTNAFSIMLFDESRLDKDIKRDTGLQKLPLKTQEMIYRAFFENIIGKDRIKALEQVKKKIQTENDGLNFLIGMCYMAIEKYSKANSIIEEIADRTQDESAFTMLDMMDDSLETAMYGNDYYYDEWDAFAGVGMNEPYQREKKKIGRNDPCPCGSGKKYKKCCGR</sequence>
<feature type="domain" description="Plasmid pRiA4b Orf3-like" evidence="1">
    <location>
        <begin position="5"/>
        <end position="132"/>
    </location>
</feature>
<reference evidence="2 3" key="1">
    <citation type="submission" date="2015-09" db="EMBL/GenBank/DDBJ databases">
        <authorList>
            <consortium name="Pathogen Informatics"/>
        </authorList>
    </citation>
    <scope>NUCLEOTIDE SEQUENCE [LARGE SCALE GENOMIC DNA]</scope>
    <source>
        <strain evidence="2 3">2789STDY5608887</strain>
    </source>
</reference>
<proteinExistence type="predicted"/>
<dbReference type="InterPro" id="IPR012912">
    <property type="entry name" value="Plasmid_pRiA4b_Orf3-like"/>
</dbReference>
<dbReference type="Pfam" id="PF07929">
    <property type="entry name" value="PRiA4_ORF3"/>
    <property type="match status" value="1"/>
</dbReference>
<accession>A0A173V9Y3</accession>
<dbReference type="RefSeq" id="WP_055170520.1">
    <property type="nucleotide sequence ID" value="NZ_CYXX01000022.1"/>
</dbReference>
<organism evidence="2 3">
    <name type="scientific">Roseburia inulinivorans</name>
    <dbReference type="NCBI Taxonomy" id="360807"/>
    <lineage>
        <taxon>Bacteria</taxon>
        <taxon>Bacillati</taxon>
        <taxon>Bacillota</taxon>
        <taxon>Clostridia</taxon>
        <taxon>Lachnospirales</taxon>
        <taxon>Lachnospiraceae</taxon>
        <taxon>Roseburia</taxon>
    </lineage>
</organism>
<dbReference type="SUPFAM" id="SSF103642">
    <property type="entry name" value="Sec-C motif"/>
    <property type="match status" value="1"/>
</dbReference>
<dbReference type="Gene3D" id="3.10.450.50">
    <property type="match status" value="1"/>
</dbReference>
<evidence type="ECO:0000259" key="1">
    <source>
        <dbReference type="Pfam" id="PF07929"/>
    </source>
</evidence>
<dbReference type="EMBL" id="CYXX01000022">
    <property type="protein sequence ID" value="CUN22688.1"/>
    <property type="molecule type" value="Genomic_DNA"/>
</dbReference>
<dbReference type="PANTHER" id="PTHR41878">
    <property type="entry name" value="LEXA REPRESSOR-RELATED"/>
    <property type="match status" value="1"/>
</dbReference>
<dbReference type="PANTHER" id="PTHR41878:SF1">
    <property type="entry name" value="TNPR PROTEIN"/>
    <property type="match status" value="1"/>
</dbReference>
<name>A0A173V9Y3_9FIRM</name>
<dbReference type="InterPro" id="IPR024047">
    <property type="entry name" value="MM3350-like_sf"/>
</dbReference>
<dbReference type="SUPFAM" id="SSF159941">
    <property type="entry name" value="MM3350-like"/>
    <property type="match status" value="1"/>
</dbReference>
<dbReference type="AlphaFoldDB" id="A0A173V9Y3"/>
<evidence type="ECO:0000313" key="2">
    <source>
        <dbReference type="EMBL" id="CUN22688.1"/>
    </source>
</evidence>
<evidence type="ECO:0000313" key="3">
    <source>
        <dbReference type="Proteomes" id="UP000095453"/>
    </source>
</evidence>
<gene>
    <name evidence="2" type="primary">secA_2</name>
    <name evidence="2" type="ORF">ERS852444_02591</name>
</gene>
<dbReference type="Pfam" id="PF02810">
    <property type="entry name" value="SEC-C"/>
    <property type="match status" value="1"/>
</dbReference>
<dbReference type="InterPro" id="IPR004027">
    <property type="entry name" value="SEC_C_motif"/>
</dbReference>
<dbReference type="Gene3D" id="3.10.290.30">
    <property type="entry name" value="MM3350-like"/>
    <property type="match status" value="1"/>
</dbReference>
<protein>
    <submittedName>
        <fullName evidence="2">Preprotein translocase subunit SecA</fullName>
    </submittedName>
</protein>
<dbReference type="Proteomes" id="UP000095453">
    <property type="component" value="Unassembled WGS sequence"/>
</dbReference>